<feature type="domain" description="RING-type" evidence="7">
    <location>
        <begin position="234"/>
        <end position="279"/>
    </location>
</feature>
<dbReference type="AlphaFoldDB" id="A0A6G0W9K9"/>
<dbReference type="InterPro" id="IPR013083">
    <property type="entry name" value="Znf_RING/FYVE/PHD"/>
</dbReference>
<organism evidence="9 10">
    <name type="scientific">Aphanomyces euteiches</name>
    <dbReference type="NCBI Taxonomy" id="100861"/>
    <lineage>
        <taxon>Eukaryota</taxon>
        <taxon>Sar</taxon>
        <taxon>Stramenopiles</taxon>
        <taxon>Oomycota</taxon>
        <taxon>Saprolegniomycetes</taxon>
        <taxon>Saprolegniales</taxon>
        <taxon>Verrucalvaceae</taxon>
        <taxon>Aphanomyces</taxon>
    </lineage>
</organism>
<keyword evidence="10" id="KW-1185">Reference proteome</keyword>
<dbReference type="EMBL" id="VJMJ01000292">
    <property type="protein sequence ID" value="KAF0723892.1"/>
    <property type="molecule type" value="Genomic_DNA"/>
</dbReference>
<dbReference type="PANTHER" id="PTHR47794">
    <property type="entry name" value="VACUOLAR PROTEIN SORTING-ASSOCIATED PROTEIN 27"/>
    <property type="match status" value="1"/>
</dbReference>
<dbReference type="PANTHER" id="PTHR47794:SF1">
    <property type="entry name" value="VACUOLAR PROTEIN SORTING-ASSOCIATED PROTEIN 27"/>
    <property type="match status" value="1"/>
</dbReference>
<dbReference type="InterPro" id="IPR011011">
    <property type="entry name" value="Znf_FYVE_PHD"/>
</dbReference>
<dbReference type="GO" id="GO:0043130">
    <property type="term" value="F:ubiquitin binding"/>
    <property type="evidence" value="ECO:0007669"/>
    <property type="project" value="TreeGrafter"/>
</dbReference>
<dbReference type="VEuPathDB" id="FungiDB:AeMF1_020777"/>
<dbReference type="InterPro" id="IPR017455">
    <property type="entry name" value="Znf_FYVE-rel"/>
</dbReference>
<keyword evidence="2 4" id="KW-0863">Zinc-finger</keyword>
<evidence type="ECO:0000259" key="7">
    <source>
        <dbReference type="PROSITE" id="PS50089"/>
    </source>
</evidence>
<dbReference type="Pfam" id="PF13639">
    <property type="entry name" value="zf-RING_2"/>
    <property type="match status" value="1"/>
</dbReference>
<dbReference type="GO" id="GO:0043328">
    <property type="term" value="P:protein transport to vacuole involved in ubiquitin-dependent protein catabolic process via the multivesicular body sorting pathway"/>
    <property type="evidence" value="ECO:0007669"/>
    <property type="project" value="TreeGrafter"/>
</dbReference>
<dbReference type="SMART" id="SM00064">
    <property type="entry name" value="FYVE"/>
    <property type="match status" value="1"/>
</dbReference>
<dbReference type="SUPFAM" id="SSF57850">
    <property type="entry name" value="RING/U-box"/>
    <property type="match status" value="1"/>
</dbReference>
<feature type="coiled-coil region" evidence="5">
    <location>
        <begin position="126"/>
        <end position="160"/>
    </location>
</feature>
<gene>
    <name evidence="9" type="ORF">Ae201684_017273</name>
</gene>
<evidence type="ECO:0000256" key="2">
    <source>
        <dbReference type="ARBA" id="ARBA00022771"/>
    </source>
</evidence>
<dbReference type="GO" id="GO:0006623">
    <property type="term" value="P:protein targeting to vacuole"/>
    <property type="evidence" value="ECO:0007669"/>
    <property type="project" value="TreeGrafter"/>
</dbReference>
<evidence type="ECO:0008006" key="11">
    <source>
        <dbReference type="Google" id="ProtNLM"/>
    </source>
</evidence>
<feature type="domain" description="FYVE-type" evidence="8">
    <location>
        <begin position="57"/>
        <end position="117"/>
    </location>
</feature>
<evidence type="ECO:0000259" key="8">
    <source>
        <dbReference type="PROSITE" id="PS50178"/>
    </source>
</evidence>
<keyword evidence="3" id="KW-0862">Zinc</keyword>
<dbReference type="PROSITE" id="PS50178">
    <property type="entry name" value="ZF_FYVE"/>
    <property type="match status" value="1"/>
</dbReference>
<protein>
    <recommendedName>
        <fullName evidence="11">RING-type domain-containing protein</fullName>
    </recommendedName>
</protein>
<evidence type="ECO:0000256" key="5">
    <source>
        <dbReference type="SAM" id="Coils"/>
    </source>
</evidence>
<dbReference type="Pfam" id="PF01363">
    <property type="entry name" value="FYVE"/>
    <property type="match status" value="1"/>
</dbReference>
<dbReference type="InterPro" id="IPR001841">
    <property type="entry name" value="Znf_RING"/>
</dbReference>
<accession>A0A6G0W9K9</accession>
<name>A0A6G0W9K9_9STRA</name>
<evidence type="ECO:0000313" key="10">
    <source>
        <dbReference type="Proteomes" id="UP000481153"/>
    </source>
</evidence>
<sequence length="416" mass="46479">MHIIRIRRLSGPSFCEKTKAAFWEPGPVAKSPEPRSKKGMSVVGMNGVQIAMANGNFDEASECSICLKNFHPFRHKHRCKSCGQAVCRSCASSQKKNSRGPKNDSLRICDRCVQREQHAAVERSRMQEVEHARARQLAEMESIQRQAMETQRQLEAEAARRKKEAYNALVARHFGSEKNIHLHRRHSFNDKFPSPLIAKERKDYVQELVQRADEVQFAIEKPSITQVESVSEECAICLEILEVGNAIYTTACGHSFHWSCLKEIKQSSSTNSDQCPSCRSTMTEVQIKKKCDHPRVRVSHKFCRDCGDPVTAADIKPRPDEVASGAANRAAVRNPPLSGGSLSGATYRAGSQGALVQCPQCRIEMRVLPHMYNMRVACPQGHMFQVQVAPSSTGSNNRAPNYTSSNNYPGSYFNRG</sequence>
<dbReference type="Gene3D" id="3.30.40.10">
    <property type="entry name" value="Zinc/RING finger domain, C3HC4 (zinc finger)"/>
    <property type="match status" value="2"/>
</dbReference>
<proteinExistence type="predicted"/>
<dbReference type="CDD" id="cd16448">
    <property type="entry name" value="RING-H2"/>
    <property type="match status" value="1"/>
</dbReference>
<dbReference type="SUPFAM" id="SSF57903">
    <property type="entry name" value="FYVE/PHD zinc finger"/>
    <property type="match status" value="1"/>
</dbReference>
<reference evidence="9 10" key="1">
    <citation type="submission" date="2019-07" db="EMBL/GenBank/DDBJ databases">
        <title>Genomics analysis of Aphanomyces spp. identifies a new class of oomycete effector associated with host adaptation.</title>
        <authorList>
            <person name="Gaulin E."/>
        </authorList>
    </citation>
    <scope>NUCLEOTIDE SEQUENCE [LARGE SCALE GENOMIC DNA]</scope>
    <source>
        <strain evidence="9 10">ATCC 201684</strain>
    </source>
</reference>
<evidence type="ECO:0000256" key="4">
    <source>
        <dbReference type="PROSITE-ProRule" id="PRU00175"/>
    </source>
</evidence>
<dbReference type="GO" id="GO:0008270">
    <property type="term" value="F:zinc ion binding"/>
    <property type="evidence" value="ECO:0007669"/>
    <property type="project" value="UniProtKB-KW"/>
</dbReference>
<keyword evidence="5" id="KW-0175">Coiled coil</keyword>
<dbReference type="InterPro" id="IPR000306">
    <property type="entry name" value="Znf_FYVE"/>
</dbReference>
<evidence type="ECO:0000256" key="6">
    <source>
        <dbReference type="SAM" id="MobiDB-lite"/>
    </source>
</evidence>
<dbReference type="PROSITE" id="PS50089">
    <property type="entry name" value="ZF_RING_2"/>
    <property type="match status" value="1"/>
</dbReference>
<evidence type="ECO:0000313" key="9">
    <source>
        <dbReference type="EMBL" id="KAF0723892.1"/>
    </source>
</evidence>
<dbReference type="GO" id="GO:0032266">
    <property type="term" value="F:phosphatidylinositol-3-phosphate binding"/>
    <property type="evidence" value="ECO:0007669"/>
    <property type="project" value="TreeGrafter"/>
</dbReference>
<comment type="caution">
    <text evidence="9">The sequence shown here is derived from an EMBL/GenBank/DDBJ whole genome shotgun (WGS) entry which is preliminary data.</text>
</comment>
<feature type="region of interest" description="Disordered" evidence="6">
    <location>
        <begin position="389"/>
        <end position="416"/>
    </location>
</feature>
<evidence type="ECO:0000256" key="1">
    <source>
        <dbReference type="ARBA" id="ARBA00022723"/>
    </source>
</evidence>
<keyword evidence="1" id="KW-0479">Metal-binding</keyword>
<dbReference type="SMART" id="SM00184">
    <property type="entry name" value="RING"/>
    <property type="match status" value="2"/>
</dbReference>
<dbReference type="GO" id="GO:0033565">
    <property type="term" value="C:ESCRT-0 complex"/>
    <property type="evidence" value="ECO:0007669"/>
    <property type="project" value="TreeGrafter"/>
</dbReference>
<feature type="compositionally biased region" description="Polar residues" evidence="6">
    <location>
        <begin position="389"/>
        <end position="409"/>
    </location>
</feature>
<dbReference type="Proteomes" id="UP000481153">
    <property type="component" value="Unassembled WGS sequence"/>
</dbReference>
<evidence type="ECO:0000256" key="3">
    <source>
        <dbReference type="ARBA" id="ARBA00022833"/>
    </source>
</evidence>